<comment type="caution">
    <text evidence="1">The sequence shown here is derived from an EMBL/GenBank/DDBJ whole genome shotgun (WGS) entry which is preliminary data.</text>
</comment>
<proteinExistence type="predicted"/>
<evidence type="ECO:0000313" key="2">
    <source>
        <dbReference type="Proteomes" id="UP000193920"/>
    </source>
</evidence>
<sequence>MTLILLLLTLKAKRTKRYMLLGFILILPVVFSPESLLYKYIISECLNSFLVLYFFSREV</sequence>
<gene>
    <name evidence="1" type="ORF">LY90DRAFT_21381</name>
</gene>
<evidence type="ECO:0000313" key="1">
    <source>
        <dbReference type="EMBL" id="ORY44594.1"/>
    </source>
</evidence>
<organism evidence="1 2">
    <name type="scientific">Neocallimastix californiae</name>
    <dbReference type="NCBI Taxonomy" id="1754190"/>
    <lineage>
        <taxon>Eukaryota</taxon>
        <taxon>Fungi</taxon>
        <taxon>Fungi incertae sedis</taxon>
        <taxon>Chytridiomycota</taxon>
        <taxon>Chytridiomycota incertae sedis</taxon>
        <taxon>Neocallimastigomycetes</taxon>
        <taxon>Neocallimastigales</taxon>
        <taxon>Neocallimastigaceae</taxon>
        <taxon>Neocallimastix</taxon>
    </lineage>
</organism>
<dbReference type="Proteomes" id="UP000193920">
    <property type="component" value="Unassembled WGS sequence"/>
</dbReference>
<keyword evidence="2" id="KW-1185">Reference proteome</keyword>
<accession>A0A1Y2CCN8</accession>
<protein>
    <submittedName>
        <fullName evidence="1">Uncharacterized protein</fullName>
    </submittedName>
</protein>
<dbReference type="AlphaFoldDB" id="A0A1Y2CCN8"/>
<dbReference type="EMBL" id="MCOG01000113">
    <property type="protein sequence ID" value="ORY44594.1"/>
    <property type="molecule type" value="Genomic_DNA"/>
</dbReference>
<reference evidence="1 2" key="1">
    <citation type="submission" date="2016-08" db="EMBL/GenBank/DDBJ databases">
        <title>A Parts List for Fungal Cellulosomes Revealed by Comparative Genomics.</title>
        <authorList>
            <consortium name="DOE Joint Genome Institute"/>
            <person name="Haitjema C.H."/>
            <person name="Gilmore S.P."/>
            <person name="Henske J.K."/>
            <person name="Solomon K.V."/>
            <person name="De Groot R."/>
            <person name="Kuo A."/>
            <person name="Mondo S.J."/>
            <person name="Salamov A.A."/>
            <person name="Labutti K."/>
            <person name="Zhao Z."/>
            <person name="Chiniquy J."/>
            <person name="Barry K."/>
            <person name="Brewer H.M."/>
            <person name="Purvine S.O."/>
            <person name="Wright A.T."/>
            <person name="Boxma B."/>
            <person name="Van Alen T."/>
            <person name="Hackstein J.H."/>
            <person name="Baker S.E."/>
            <person name="Grigoriev I.V."/>
            <person name="O'Malley M.A."/>
        </authorList>
    </citation>
    <scope>NUCLEOTIDE SEQUENCE [LARGE SCALE GENOMIC DNA]</scope>
    <source>
        <strain evidence="1 2">G1</strain>
    </source>
</reference>
<name>A0A1Y2CCN8_9FUNG</name>